<evidence type="ECO:0000313" key="2">
    <source>
        <dbReference type="EMBL" id="HIW08824.1"/>
    </source>
</evidence>
<feature type="transmembrane region" description="Helical" evidence="1">
    <location>
        <begin position="245"/>
        <end position="266"/>
    </location>
</feature>
<sequence>MLKTLLKKQWLEMTASFRRSSVTGRARTGWKAAAFLALAAAVALLVMGSVALLAALLCRPLCEAGLDWLYFALMALPALLAGVAGGGFAAYGTLYAARDNEQLLALPIPPGLILAVRMGSVWLLGAGYLAVILAPAYLVYLLLGTRPAAAALAMLPVTVLLGCLVLAGSCLAGWLAALLGSRVVRYKALLSLFYTVLILIFAFGSNFAVRSGLIWLLTHLDQASAGLRADAQAVYLLGCAALGDLPALALLAAVSLGAAALAWLLLRRSYLRMMTTRRGGARAVYQAKPVRVRSVRAALLAREMRRLGSCTSYMVNGLLGSVLLLAAAAGAVWKAELLRGALALLPGFAASGPVLACAAVCSLAAMNLLTPPSVSLEGRTLWLVQSLPVSPWQALQAKLDLHMALTAPPALLAAGCLLGAVGSGPLAAALVLAAVWLYTLLAGAVGLVLGVKLPNLHWTSETAAVKQGAAPVTALFANWAALTLLCGLWWLAQPLLGGFGALGLCCVCLAAGCAGALGFLRRGGSRAFARL</sequence>
<organism evidence="2 3">
    <name type="scientific">Candidatus Faecalibacterium intestinigallinarum</name>
    <dbReference type="NCBI Taxonomy" id="2838581"/>
    <lineage>
        <taxon>Bacteria</taxon>
        <taxon>Bacillati</taxon>
        <taxon>Bacillota</taxon>
        <taxon>Clostridia</taxon>
        <taxon>Eubacteriales</taxon>
        <taxon>Oscillospiraceae</taxon>
        <taxon>Faecalibacterium</taxon>
    </lineage>
</organism>
<feature type="transmembrane region" description="Helical" evidence="1">
    <location>
        <begin position="401"/>
        <end position="421"/>
    </location>
</feature>
<feature type="transmembrane region" description="Helical" evidence="1">
    <location>
        <begin position="68"/>
        <end position="91"/>
    </location>
</feature>
<keyword evidence="1" id="KW-0472">Membrane</keyword>
<keyword evidence="1" id="KW-0812">Transmembrane</keyword>
<feature type="transmembrane region" description="Helical" evidence="1">
    <location>
        <begin position="427"/>
        <end position="451"/>
    </location>
</feature>
<feature type="transmembrane region" description="Helical" evidence="1">
    <location>
        <begin position="121"/>
        <end position="143"/>
    </location>
</feature>
<evidence type="ECO:0000313" key="3">
    <source>
        <dbReference type="Proteomes" id="UP000823933"/>
    </source>
</evidence>
<reference evidence="2" key="2">
    <citation type="submission" date="2021-04" db="EMBL/GenBank/DDBJ databases">
        <authorList>
            <person name="Gilroy R."/>
        </authorList>
    </citation>
    <scope>NUCLEOTIDE SEQUENCE</scope>
    <source>
        <strain evidence="2">ChiHcolR34-3080</strain>
    </source>
</reference>
<protein>
    <submittedName>
        <fullName evidence="2">Uncharacterized protein</fullName>
    </submittedName>
</protein>
<feature type="transmembrane region" description="Helical" evidence="1">
    <location>
        <begin position="472"/>
        <end position="492"/>
    </location>
</feature>
<dbReference type="Proteomes" id="UP000823933">
    <property type="component" value="Unassembled WGS sequence"/>
</dbReference>
<dbReference type="AlphaFoldDB" id="A0A9D1TX57"/>
<feature type="transmembrane region" description="Helical" evidence="1">
    <location>
        <begin position="149"/>
        <end position="176"/>
    </location>
</feature>
<name>A0A9D1TX57_9FIRM</name>
<dbReference type="EMBL" id="DXHQ01000066">
    <property type="protein sequence ID" value="HIW08824.1"/>
    <property type="molecule type" value="Genomic_DNA"/>
</dbReference>
<keyword evidence="1" id="KW-1133">Transmembrane helix</keyword>
<comment type="caution">
    <text evidence="2">The sequence shown here is derived from an EMBL/GenBank/DDBJ whole genome shotgun (WGS) entry which is preliminary data.</text>
</comment>
<gene>
    <name evidence="2" type="ORF">H9890_05410</name>
</gene>
<evidence type="ECO:0000256" key="1">
    <source>
        <dbReference type="SAM" id="Phobius"/>
    </source>
</evidence>
<proteinExistence type="predicted"/>
<feature type="transmembrane region" description="Helical" evidence="1">
    <location>
        <begin position="498"/>
        <end position="520"/>
    </location>
</feature>
<feature type="transmembrane region" description="Helical" evidence="1">
    <location>
        <begin position="188"/>
        <end position="209"/>
    </location>
</feature>
<feature type="transmembrane region" description="Helical" evidence="1">
    <location>
        <begin position="313"/>
        <end position="333"/>
    </location>
</feature>
<feature type="transmembrane region" description="Helical" evidence="1">
    <location>
        <begin position="345"/>
        <end position="369"/>
    </location>
</feature>
<reference evidence="2" key="1">
    <citation type="journal article" date="2021" name="PeerJ">
        <title>Extensive microbial diversity within the chicken gut microbiome revealed by metagenomics and culture.</title>
        <authorList>
            <person name="Gilroy R."/>
            <person name="Ravi A."/>
            <person name="Getino M."/>
            <person name="Pursley I."/>
            <person name="Horton D.L."/>
            <person name="Alikhan N.F."/>
            <person name="Baker D."/>
            <person name="Gharbi K."/>
            <person name="Hall N."/>
            <person name="Watson M."/>
            <person name="Adriaenssens E.M."/>
            <person name="Foster-Nyarko E."/>
            <person name="Jarju S."/>
            <person name="Secka A."/>
            <person name="Antonio M."/>
            <person name="Oren A."/>
            <person name="Chaudhuri R.R."/>
            <person name="La Ragione R."/>
            <person name="Hildebrand F."/>
            <person name="Pallen M.J."/>
        </authorList>
    </citation>
    <scope>NUCLEOTIDE SEQUENCE</scope>
    <source>
        <strain evidence="2">ChiHcolR34-3080</strain>
    </source>
</reference>
<accession>A0A9D1TX57</accession>